<keyword evidence="2" id="KW-1185">Reference proteome</keyword>
<dbReference type="RefSeq" id="WP_183655489.1">
    <property type="nucleotide sequence ID" value="NZ_JACIJG010000015.1"/>
</dbReference>
<organism evidence="1 2">
    <name type="scientific">Brucella daejeonensis</name>
    <dbReference type="NCBI Taxonomy" id="659015"/>
    <lineage>
        <taxon>Bacteria</taxon>
        <taxon>Pseudomonadati</taxon>
        <taxon>Pseudomonadota</taxon>
        <taxon>Alphaproteobacteria</taxon>
        <taxon>Hyphomicrobiales</taxon>
        <taxon>Brucellaceae</taxon>
        <taxon>Brucella/Ochrobactrum group</taxon>
        <taxon>Brucella</taxon>
    </lineage>
</organism>
<dbReference type="AlphaFoldDB" id="A0A7W9AZX9"/>
<evidence type="ECO:0000313" key="2">
    <source>
        <dbReference type="Proteomes" id="UP000555546"/>
    </source>
</evidence>
<comment type="caution">
    <text evidence="1">The sequence shown here is derived from an EMBL/GenBank/DDBJ whole genome shotgun (WGS) entry which is preliminary data.</text>
</comment>
<protein>
    <submittedName>
        <fullName evidence="1">Uncharacterized protein</fullName>
    </submittedName>
</protein>
<reference evidence="1 2" key="1">
    <citation type="submission" date="2020-08" db="EMBL/GenBank/DDBJ databases">
        <title>Genomic Encyclopedia of Type Strains, Phase IV (KMG-IV): sequencing the most valuable type-strain genomes for metagenomic binning, comparative biology and taxonomic classification.</title>
        <authorList>
            <person name="Goeker M."/>
        </authorList>
    </citation>
    <scope>NUCLEOTIDE SEQUENCE [LARGE SCALE GENOMIC DNA]</scope>
    <source>
        <strain evidence="1 2">DSM 26944</strain>
    </source>
</reference>
<sequence>MRKIWYQIINLLLALTSLLICTKLFGISQETSVLAVLLAWVLRVSAQIETLLEERKP</sequence>
<evidence type="ECO:0000313" key="1">
    <source>
        <dbReference type="EMBL" id="MBB5703567.1"/>
    </source>
</evidence>
<name>A0A7W9AZX9_9HYPH</name>
<dbReference type="Proteomes" id="UP000555546">
    <property type="component" value="Unassembled WGS sequence"/>
</dbReference>
<accession>A0A7W9AZX9</accession>
<gene>
    <name evidence="1" type="ORF">FHS76_003474</name>
</gene>
<dbReference type="EMBL" id="JACIJG010000015">
    <property type="protein sequence ID" value="MBB5703567.1"/>
    <property type="molecule type" value="Genomic_DNA"/>
</dbReference>
<proteinExistence type="predicted"/>